<dbReference type="Proteomes" id="UP000291121">
    <property type="component" value="Chromosome"/>
</dbReference>
<dbReference type="EMBL" id="CP024767">
    <property type="protein sequence ID" value="QAY84976.1"/>
    <property type="molecule type" value="Genomic_DNA"/>
</dbReference>
<organism evidence="1 2">
    <name type="scientific">Pseudomonas arsenicoxydans</name>
    <dbReference type="NCBI Taxonomy" id="702115"/>
    <lineage>
        <taxon>Bacteria</taxon>
        <taxon>Pseudomonadati</taxon>
        <taxon>Pseudomonadota</taxon>
        <taxon>Gammaproteobacteria</taxon>
        <taxon>Pseudomonadales</taxon>
        <taxon>Pseudomonadaceae</taxon>
        <taxon>Pseudomonas</taxon>
    </lineage>
</organism>
<gene>
    <name evidence="1" type="ORF">CUN61_13645</name>
</gene>
<reference evidence="1 2" key="1">
    <citation type="submission" date="2017-11" db="EMBL/GenBank/DDBJ databases">
        <title>Genome sequence of Pseudomonas arsenicoxydans ACM1.</title>
        <authorList>
            <person name="Nascimento F.X."/>
        </authorList>
    </citation>
    <scope>NUCLEOTIDE SEQUENCE [LARGE SCALE GENOMIC DNA]</scope>
    <source>
        <strain evidence="1 2">ACM1</strain>
    </source>
</reference>
<evidence type="ECO:0000313" key="2">
    <source>
        <dbReference type="Proteomes" id="UP000291121"/>
    </source>
</evidence>
<protein>
    <submittedName>
        <fullName evidence="1">Uncharacterized protein</fullName>
    </submittedName>
</protein>
<sequence>MCAVRRLQSSRAGSLPQGIYVRHRSNVGASLLAMRHSNSPQIPQSWRSSRVSRCFSTRSANRSISRSRKPW</sequence>
<dbReference type="AlphaFoldDB" id="A0A4P6G465"/>
<evidence type="ECO:0000313" key="1">
    <source>
        <dbReference type="EMBL" id="QAY84976.1"/>
    </source>
</evidence>
<keyword evidence="2" id="KW-1185">Reference proteome</keyword>
<proteinExistence type="predicted"/>
<accession>A0A4P6G465</accession>
<name>A0A4P6G465_9PSED</name>